<keyword evidence="11" id="KW-1185">Reference proteome</keyword>
<dbReference type="GO" id="GO:0030246">
    <property type="term" value="F:carbohydrate binding"/>
    <property type="evidence" value="ECO:0007669"/>
    <property type="project" value="InterPro"/>
</dbReference>
<dbReference type="InterPro" id="IPR006104">
    <property type="entry name" value="Glyco_hydro_2_N"/>
</dbReference>
<dbReference type="Gene3D" id="3.20.20.80">
    <property type="entry name" value="Glycosidases"/>
    <property type="match status" value="1"/>
</dbReference>
<dbReference type="Pfam" id="PF02836">
    <property type="entry name" value="Glyco_hydro_2_C"/>
    <property type="match status" value="1"/>
</dbReference>
<dbReference type="InterPro" id="IPR013783">
    <property type="entry name" value="Ig-like_fold"/>
</dbReference>
<evidence type="ECO:0000256" key="5">
    <source>
        <dbReference type="ARBA" id="ARBA00022801"/>
    </source>
</evidence>
<evidence type="ECO:0000313" key="10">
    <source>
        <dbReference type="EMBL" id="CRL42975.1"/>
    </source>
</evidence>
<dbReference type="PROSITE" id="PS00719">
    <property type="entry name" value="GLYCOSYL_HYDROL_F2_1"/>
    <property type="match status" value="1"/>
</dbReference>
<dbReference type="PROSITE" id="PS00608">
    <property type="entry name" value="GLYCOSYL_HYDROL_F2_2"/>
    <property type="match status" value="1"/>
</dbReference>
<dbReference type="SUPFAM" id="SSF74650">
    <property type="entry name" value="Galactose mutarotase-like"/>
    <property type="match status" value="1"/>
</dbReference>
<sequence>MEFDVKKIHDPKFFKENCMAAHSDHVTYKNEAEAMEQNSSFRLSLDGIWKFHYAKNDAQTIPGFEAEGYNCRPWDDIRVPAHIQMEGYDIPQYANIQYPWDGREDVWRDAVPTDFNPVASYVKYFTLPEGFVKNGLYISFQGVESGFALWLNGSYVGYSEDSFTPSEFDLTPYVKEGENKLALKVFKWTSSSWCEDQDFYRFSGIFRSVYLYTMPKVHVYDLKVQPVVAESLESADLVLDMQICGKVETVEKSADDAKMQNVSAKITLTGSRDDSKEGAAGSVSENTIFSETISFQPNNTSDTIRFTDTGAATVHFEQQVSHPALWSAEHPDLYTLTVELLDESGNCVEFISQNIGFRRFEMKDGIMTLNGKRIVFKGVNRHEFSSKTGRAVSKEEVLQDIITMKQNNINAIRTCHYPDASGIYELCDRYGLYMIAENNLESHGSWDAASHGLVPKDTIVPGDNMDWEPMMLDRVNSCYQRDKNHPAILIWSVGNESYGGKVIFDMSEKFRAVDPHRLVHYEGIFNDRRYEGTSDMESQMYTSVENIKKFLAEHKEKPFICCEYTHAMGNSCGAMHKYTDLTDTEPRYQGGFIWDYIDQSILKKDRYGQEFQAYGGDCGERPTDYNFSGNGICYGGERDASPKMQEVKFNYQNISVAFEGHTFTVVNKNLFADTSEYQCVVILQKNGTVVKKQKMDTNVAPLSSGIYEIPFEIPDDAEYAVTVSFVLREDTLWAEAGHEVAFGQKVYKKEVKSAVPEKPLKVVRGKVNIGVKGDDFDCLFSLLNGGLVSYRYAGKEMIGKIPMPNFWRAPVDNDNGSMAPGRYAQWKIASMYISHRNGGMFDNVPTTVEETEHSVTITYTYYMPTTPASKCQAAYTVYGDGTVETKLTYDPVEGLPDMPEFGMMFKLNADYDNVEWYGYGPEETYADRRHGAKLGIYKNKAADNMAKYLVPQECGNKVGVRYAKVTDYKGRGLLFSGDELSFSALPYTPHELENAAHPYELPQVHYTVVRVALAQMGVGGDDSWGAWVHPEYHIDVTKPLEFTFRFRGI</sequence>
<dbReference type="Gene3D" id="2.70.98.10">
    <property type="match status" value="1"/>
</dbReference>
<dbReference type="RefSeq" id="WP_055040437.1">
    <property type="nucleotide sequence ID" value="NZ_CVRS01000113.1"/>
</dbReference>
<evidence type="ECO:0000313" key="11">
    <source>
        <dbReference type="Proteomes" id="UP000049828"/>
    </source>
</evidence>
<dbReference type="InterPro" id="IPR017853">
    <property type="entry name" value="GH"/>
</dbReference>
<evidence type="ECO:0000256" key="7">
    <source>
        <dbReference type="ARBA" id="ARBA00032230"/>
    </source>
</evidence>
<dbReference type="Pfam" id="PF00703">
    <property type="entry name" value="Glyco_hydro_2"/>
    <property type="match status" value="1"/>
</dbReference>
<dbReference type="SUPFAM" id="SSF51445">
    <property type="entry name" value="(Trans)glycosidases"/>
    <property type="match status" value="1"/>
</dbReference>
<dbReference type="PANTHER" id="PTHR46323:SF2">
    <property type="entry name" value="BETA-GALACTOSIDASE"/>
    <property type="match status" value="1"/>
</dbReference>
<keyword evidence="6 8" id="KW-0326">Glycosidase</keyword>
<dbReference type="InterPro" id="IPR006103">
    <property type="entry name" value="Glyco_hydro_2_cat"/>
</dbReference>
<evidence type="ECO:0000256" key="3">
    <source>
        <dbReference type="ARBA" id="ARBA00012756"/>
    </source>
</evidence>
<dbReference type="InterPro" id="IPR006101">
    <property type="entry name" value="Glyco_hydro_2"/>
</dbReference>
<dbReference type="Pfam" id="PF02929">
    <property type="entry name" value="Bgal_small_N"/>
    <property type="match status" value="1"/>
</dbReference>
<gene>
    <name evidence="10" type="ORF">RIL183_33331</name>
</gene>
<name>A0A0M6WZF5_9FIRM</name>
<proteinExistence type="inferred from homology"/>
<feature type="domain" description="Beta galactosidase small chain/" evidence="9">
    <location>
        <begin position="770"/>
        <end position="1047"/>
    </location>
</feature>
<dbReference type="InterPro" id="IPR032312">
    <property type="entry name" value="LacZ_4"/>
</dbReference>
<organism evidence="10 11">
    <name type="scientific">Roseburia inulinivorans</name>
    <dbReference type="NCBI Taxonomy" id="360807"/>
    <lineage>
        <taxon>Bacteria</taxon>
        <taxon>Bacillati</taxon>
        <taxon>Bacillota</taxon>
        <taxon>Clostridia</taxon>
        <taxon>Lachnospirales</taxon>
        <taxon>Lachnospiraceae</taxon>
        <taxon>Roseburia</taxon>
    </lineage>
</organism>
<dbReference type="GO" id="GO:0005990">
    <property type="term" value="P:lactose catabolic process"/>
    <property type="evidence" value="ECO:0007669"/>
    <property type="project" value="TreeGrafter"/>
</dbReference>
<dbReference type="InterPro" id="IPR023232">
    <property type="entry name" value="Glyco_hydro_2_AS"/>
</dbReference>
<evidence type="ECO:0000259" key="9">
    <source>
        <dbReference type="SMART" id="SM01038"/>
    </source>
</evidence>
<reference evidence="11" key="1">
    <citation type="submission" date="2015-05" db="EMBL/GenBank/DDBJ databases">
        <authorList>
            <consortium name="Pathogen Informatics"/>
        </authorList>
    </citation>
    <scope>NUCLEOTIDE SEQUENCE [LARGE SCALE GENOMIC DNA]</scope>
    <source>
        <strain evidence="11">L1-83</strain>
    </source>
</reference>
<dbReference type="AlphaFoldDB" id="A0A0M6WZF5"/>
<comment type="similarity">
    <text evidence="2 8">Belongs to the glycosyl hydrolase 2 family.</text>
</comment>
<protein>
    <recommendedName>
        <fullName evidence="4 8">Beta-galactosidase</fullName>
        <ecNumber evidence="3 8">3.2.1.23</ecNumber>
    </recommendedName>
    <alternativeName>
        <fullName evidence="7 8">Lactase</fullName>
    </alternativeName>
</protein>
<dbReference type="Gene3D" id="2.60.120.260">
    <property type="entry name" value="Galactose-binding domain-like"/>
    <property type="match status" value="1"/>
</dbReference>
<dbReference type="GO" id="GO:0004565">
    <property type="term" value="F:beta-galactosidase activity"/>
    <property type="evidence" value="ECO:0007669"/>
    <property type="project" value="UniProtKB-EC"/>
</dbReference>
<dbReference type="InterPro" id="IPR006102">
    <property type="entry name" value="Ig-like_GH2"/>
</dbReference>
<dbReference type="InterPro" id="IPR050347">
    <property type="entry name" value="Bact_Beta-galactosidase"/>
</dbReference>
<dbReference type="Proteomes" id="UP000049828">
    <property type="component" value="Unassembled WGS sequence"/>
</dbReference>
<evidence type="ECO:0000256" key="1">
    <source>
        <dbReference type="ARBA" id="ARBA00001412"/>
    </source>
</evidence>
<dbReference type="Pfam" id="PF02837">
    <property type="entry name" value="Glyco_hydro_2_N"/>
    <property type="match status" value="1"/>
</dbReference>
<evidence type="ECO:0000256" key="2">
    <source>
        <dbReference type="ARBA" id="ARBA00007401"/>
    </source>
</evidence>
<dbReference type="GO" id="GO:0009341">
    <property type="term" value="C:beta-galactosidase complex"/>
    <property type="evidence" value="ECO:0007669"/>
    <property type="project" value="InterPro"/>
</dbReference>
<accession>A0A0M6WZF5</accession>
<dbReference type="PANTHER" id="PTHR46323">
    <property type="entry name" value="BETA-GALACTOSIDASE"/>
    <property type="match status" value="1"/>
</dbReference>
<dbReference type="SUPFAM" id="SSF49303">
    <property type="entry name" value="beta-Galactosidase/glucuronidase domain"/>
    <property type="match status" value="2"/>
</dbReference>
<comment type="catalytic activity">
    <reaction evidence="1 8">
        <text>Hydrolysis of terminal non-reducing beta-D-galactose residues in beta-D-galactosides.</text>
        <dbReference type="EC" id="3.2.1.23"/>
    </reaction>
</comment>
<dbReference type="SUPFAM" id="SSF49785">
    <property type="entry name" value="Galactose-binding domain-like"/>
    <property type="match status" value="1"/>
</dbReference>
<dbReference type="SMART" id="SM01038">
    <property type="entry name" value="Bgal_small_N"/>
    <property type="match status" value="1"/>
</dbReference>
<evidence type="ECO:0000256" key="6">
    <source>
        <dbReference type="ARBA" id="ARBA00023295"/>
    </source>
</evidence>
<dbReference type="InterPro" id="IPR014718">
    <property type="entry name" value="GH-type_carb-bd"/>
</dbReference>
<evidence type="ECO:0000256" key="4">
    <source>
        <dbReference type="ARBA" id="ARBA00013303"/>
    </source>
</evidence>
<keyword evidence="5 8" id="KW-0378">Hydrolase</keyword>
<dbReference type="Gene3D" id="2.60.40.10">
    <property type="entry name" value="Immunoglobulins"/>
    <property type="match status" value="2"/>
</dbReference>
<dbReference type="InterPro" id="IPR008979">
    <property type="entry name" value="Galactose-bd-like_sf"/>
</dbReference>
<dbReference type="InterPro" id="IPR036156">
    <property type="entry name" value="Beta-gal/glucu_dom_sf"/>
</dbReference>
<dbReference type="OrthoDB" id="9762066at2"/>
<dbReference type="InterPro" id="IPR004199">
    <property type="entry name" value="B-gal_small/dom_5"/>
</dbReference>
<dbReference type="InterPro" id="IPR011013">
    <property type="entry name" value="Gal_mutarotase_sf_dom"/>
</dbReference>
<dbReference type="EC" id="3.2.1.23" evidence="3 8"/>
<dbReference type="PRINTS" id="PR00132">
    <property type="entry name" value="GLHYDRLASE2"/>
</dbReference>
<dbReference type="EMBL" id="CVRS01000113">
    <property type="protein sequence ID" value="CRL42975.1"/>
    <property type="molecule type" value="Genomic_DNA"/>
</dbReference>
<dbReference type="InterPro" id="IPR023230">
    <property type="entry name" value="Glyco_hydro_2_CS"/>
</dbReference>
<evidence type="ECO:0000256" key="8">
    <source>
        <dbReference type="RuleBase" id="RU361154"/>
    </source>
</evidence>
<dbReference type="Pfam" id="PF16353">
    <property type="entry name" value="LacZ_4"/>
    <property type="match status" value="1"/>
</dbReference>